<feature type="transmembrane region" description="Helical" evidence="1">
    <location>
        <begin position="7"/>
        <end position="23"/>
    </location>
</feature>
<feature type="transmembrane region" description="Helical" evidence="1">
    <location>
        <begin position="141"/>
        <end position="158"/>
    </location>
</feature>
<dbReference type="GO" id="GO:0016747">
    <property type="term" value="F:acyltransferase activity, transferring groups other than amino-acyl groups"/>
    <property type="evidence" value="ECO:0007669"/>
    <property type="project" value="InterPro"/>
</dbReference>
<protein>
    <recommendedName>
        <fullName evidence="6">Acyltransferase</fullName>
    </recommendedName>
</protein>
<organism evidence="4 5">
    <name type="scientific">Alteromonas australica</name>
    <dbReference type="NCBI Taxonomy" id="589873"/>
    <lineage>
        <taxon>Bacteria</taxon>
        <taxon>Pseudomonadati</taxon>
        <taxon>Pseudomonadota</taxon>
        <taxon>Gammaproteobacteria</taxon>
        <taxon>Alteromonadales</taxon>
        <taxon>Alteromonadaceae</taxon>
        <taxon>Alteromonas/Salinimonas group</taxon>
        <taxon>Alteromonas</taxon>
    </lineage>
</organism>
<gene>
    <name evidence="4" type="ORF">EP13_08125</name>
</gene>
<feature type="transmembrane region" description="Helical" evidence="1">
    <location>
        <begin position="165"/>
        <end position="181"/>
    </location>
</feature>
<dbReference type="InterPro" id="IPR002656">
    <property type="entry name" value="Acyl_transf_3_dom"/>
</dbReference>
<dbReference type="Pfam" id="PF19040">
    <property type="entry name" value="SGNH"/>
    <property type="match status" value="1"/>
</dbReference>
<dbReference type="eggNOG" id="COG1835">
    <property type="taxonomic scope" value="Bacteria"/>
</dbReference>
<feature type="transmembrane region" description="Helical" evidence="1">
    <location>
        <begin position="29"/>
        <end position="51"/>
    </location>
</feature>
<proteinExistence type="predicted"/>
<feature type="transmembrane region" description="Helical" evidence="1">
    <location>
        <begin position="341"/>
        <end position="360"/>
    </location>
</feature>
<dbReference type="PANTHER" id="PTHR23028">
    <property type="entry name" value="ACETYLTRANSFERASE"/>
    <property type="match status" value="1"/>
</dbReference>
<feature type="domain" description="SGNH" evidence="3">
    <location>
        <begin position="401"/>
        <end position="600"/>
    </location>
</feature>
<dbReference type="Proteomes" id="UP000056090">
    <property type="component" value="Chromosome"/>
</dbReference>
<dbReference type="GeneID" id="78254879"/>
<dbReference type="GO" id="GO:0016020">
    <property type="term" value="C:membrane"/>
    <property type="evidence" value="ECO:0007669"/>
    <property type="project" value="TreeGrafter"/>
</dbReference>
<evidence type="ECO:0000259" key="2">
    <source>
        <dbReference type="Pfam" id="PF01757"/>
    </source>
</evidence>
<accession>A0A075P176</accession>
<evidence type="ECO:0000259" key="3">
    <source>
        <dbReference type="Pfam" id="PF19040"/>
    </source>
</evidence>
<dbReference type="KEGG" id="aal:EP13_08125"/>
<dbReference type="GO" id="GO:0009103">
    <property type="term" value="P:lipopolysaccharide biosynthetic process"/>
    <property type="evidence" value="ECO:0007669"/>
    <property type="project" value="TreeGrafter"/>
</dbReference>
<feature type="transmembrane region" description="Helical" evidence="1">
    <location>
        <begin position="220"/>
        <end position="236"/>
    </location>
</feature>
<reference evidence="4 5" key="1">
    <citation type="submission" date="2014-06" db="EMBL/GenBank/DDBJ databases">
        <title>Genomes of Alteromonas australica, a world apart.</title>
        <authorList>
            <person name="Gonzaga A."/>
            <person name="Lopez-Perez M."/>
            <person name="Rodriguez-Valera F."/>
        </authorList>
    </citation>
    <scope>NUCLEOTIDE SEQUENCE [LARGE SCALE GENOMIC DNA]</scope>
    <source>
        <strain evidence="4 5">H 17</strain>
    </source>
</reference>
<dbReference type="InterPro" id="IPR050879">
    <property type="entry name" value="Acyltransferase_3"/>
</dbReference>
<name>A0A075P176_9ALTE</name>
<feature type="transmembrane region" description="Helical" evidence="1">
    <location>
        <begin position="72"/>
        <end position="91"/>
    </location>
</feature>
<evidence type="ECO:0000313" key="5">
    <source>
        <dbReference type="Proteomes" id="UP000056090"/>
    </source>
</evidence>
<dbReference type="EMBL" id="CP008849">
    <property type="protein sequence ID" value="AIF98650.1"/>
    <property type="molecule type" value="Genomic_DNA"/>
</dbReference>
<feature type="transmembrane region" description="Helical" evidence="1">
    <location>
        <begin position="279"/>
        <end position="297"/>
    </location>
</feature>
<feature type="domain" description="Acyltransferase 3" evidence="2">
    <location>
        <begin position="6"/>
        <end position="315"/>
    </location>
</feature>
<feature type="transmembrane region" description="Helical" evidence="1">
    <location>
        <begin position="242"/>
        <end position="259"/>
    </location>
</feature>
<sequence length="613" mass="69772">MKFRTDINGLRALAVAFVVIFHFDESLLQGGFVGVDIFFVISGFLMTGIVLGKLESNNLSIWQFYLSRANRILPALIFLCAAWLFIGYFLFSLIDYKALAKDSIASILFLSNFSYWKTSGYFAAAANEKLLLHTWSLSVEWQFYLIYPVVLAVIYRLLGLGITKLALIIGLILSFLFSIYFSESHSVASYFLLPTRAWEMLLGGIAFVYPLSLNENVKRIAHVVGVILMLVSSFVISSEMAWPGYMALLPCFATYLVLISNQQRSPITNNIVAQFLGKWSYSIYLWHWPIVTLGYYYSLENWFLIGILLSIVAGALSYHFIESANLSNKIPLTRFYKAKPIILSIPVIAVCAFIIANNGVATRFSGEQRELNLQALEAIGDFDYPEPNLRVAGHDVRFIEGTSQDNILFIGASHIEHTYPFVKKYNDFYNVYYLTQGGCFITPSMKNPKWSCKNIQNYQSLLEEVVFKKVVTSFYSFDSYLPKDEEVSVKEVQQRIEDYNDILSDIADQTEHVYLLLGDPRGPEFDPRRTVRVGTYAPIPVEDVVSSYELHDMALGKLNIPKNVSLINPIEHLCTEVCEFLSDDGRFRYKDSNHARPWFAEEAMNYLLTTINP</sequence>
<dbReference type="RefSeq" id="WP_044056820.1">
    <property type="nucleotide sequence ID" value="NZ_CBCSKJ010000001.1"/>
</dbReference>
<dbReference type="InterPro" id="IPR043968">
    <property type="entry name" value="SGNH"/>
</dbReference>
<dbReference type="AlphaFoldDB" id="A0A075P176"/>
<keyword evidence="1" id="KW-1133">Transmembrane helix</keyword>
<keyword evidence="1" id="KW-0472">Membrane</keyword>
<keyword evidence="1" id="KW-0812">Transmembrane</keyword>
<evidence type="ECO:0008006" key="6">
    <source>
        <dbReference type="Google" id="ProtNLM"/>
    </source>
</evidence>
<feature type="transmembrane region" description="Helical" evidence="1">
    <location>
        <begin position="187"/>
        <end position="208"/>
    </location>
</feature>
<evidence type="ECO:0000313" key="4">
    <source>
        <dbReference type="EMBL" id="AIF98650.1"/>
    </source>
</evidence>
<dbReference type="Pfam" id="PF01757">
    <property type="entry name" value="Acyl_transf_3"/>
    <property type="match status" value="1"/>
</dbReference>
<evidence type="ECO:0000256" key="1">
    <source>
        <dbReference type="SAM" id="Phobius"/>
    </source>
</evidence>
<dbReference type="PANTHER" id="PTHR23028:SF53">
    <property type="entry name" value="ACYL_TRANSF_3 DOMAIN-CONTAINING PROTEIN"/>
    <property type="match status" value="1"/>
</dbReference>
<feature type="transmembrane region" description="Helical" evidence="1">
    <location>
        <begin position="303"/>
        <end position="321"/>
    </location>
</feature>
<keyword evidence="5" id="KW-1185">Reference proteome</keyword>